<evidence type="ECO:0000313" key="4">
    <source>
        <dbReference type="Proteomes" id="UP000278587"/>
    </source>
</evidence>
<evidence type="ECO:0000313" key="2">
    <source>
        <dbReference type="EMBL" id="RMV66990.1"/>
    </source>
</evidence>
<evidence type="ECO:0000313" key="3">
    <source>
        <dbReference type="Proteomes" id="UP000269872"/>
    </source>
</evidence>
<organism evidence="1 4">
    <name type="scientific">Pseudomonas caricapapayae</name>
    <dbReference type="NCBI Taxonomy" id="46678"/>
    <lineage>
        <taxon>Bacteria</taxon>
        <taxon>Pseudomonadati</taxon>
        <taxon>Pseudomonadota</taxon>
        <taxon>Gammaproteobacteria</taxon>
        <taxon>Pseudomonadales</taxon>
        <taxon>Pseudomonadaceae</taxon>
        <taxon>Pseudomonas</taxon>
    </lineage>
</organism>
<protein>
    <submittedName>
        <fullName evidence="1">Uncharacterized protein</fullName>
    </submittedName>
</protein>
<proteinExistence type="predicted"/>
<reference evidence="3 4" key="1">
    <citation type="submission" date="2018-08" db="EMBL/GenBank/DDBJ databases">
        <title>Recombination of ecologically and evolutionarily significant loci maintains genetic cohesion in the Pseudomonas syringae species complex.</title>
        <authorList>
            <person name="Dillon M."/>
            <person name="Thakur S."/>
            <person name="Almeida R.N.D."/>
            <person name="Weir B.S."/>
            <person name="Guttman D.S."/>
        </authorList>
    </citation>
    <scope>NUCLEOTIDE SEQUENCE [LARGE SCALE GENOMIC DNA]</scope>
    <source>
        <strain evidence="1 4">ICMP 4086</strain>
        <strain evidence="2 3">ICMP 7496</strain>
    </source>
</reference>
<dbReference type="Proteomes" id="UP000269872">
    <property type="component" value="Unassembled WGS sequence"/>
</dbReference>
<dbReference type="AlphaFoldDB" id="A0A0P9JU23"/>
<dbReference type="RefSeq" id="WP_055011002.1">
    <property type="nucleotide sequence ID" value="NZ_LJPW01000169.1"/>
</dbReference>
<gene>
    <name evidence="2" type="ORF">ALP05_03720</name>
    <name evidence="1" type="ORF">ALQ84_200034</name>
</gene>
<name>A0A0P9JU23_9PSED</name>
<dbReference type="EMBL" id="RBOC01000011">
    <property type="protein sequence ID" value="RMM15007.1"/>
    <property type="molecule type" value="Genomic_DNA"/>
</dbReference>
<evidence type="ECO:0000313" key="1">
    <source>
        <dbReference type="EMBL" id="RMM15007.1"/>
    </source>
</evidence>
<dbReference type="Proteomes" id="UP000278587">
    <property type="component" value="Unassembled WGS sequence"/>
</dbReference>
<accession>A0A0P9JU23</accession>
<sequence length="68" mass="7640">MADKFGSFTSIKDHTAMTFNDHFFGQVEISSRPSEAILSLYPVVQLAQLVGRDHFTAQMRRLLSVHGT</sequence>
<comment type="caution">
    <text evidence="1">The sequence shown here is derived from an EMBL/GenBank/DDBJ whole genome shotgun (WGS) entry which is preliminary data.</text>
</comment>
<dbReference type="EMBL" id="RBUY01000245">
    <property type="protein sequence ID" value="RMV66990.1"/>
    <property type="molecule type" value="Genomic_DNA"/>
</dbReference>